<evidence type="ECO:0000259" key="6">
    <source>
        <dbReference type="Pfam" id="PF25954"/>
    </source>
</evidence>
<evidence type="ECO:0000313" key="8">
    <source>
        <dbReference type="EMBL" id="SEC45561.1"/>
    </source>
</evidence>
<evidence type="ECO:0000259" key="5">
    <source>
        <dbReference type="Pfam" id="PF25917"/>
    </source>
</evidence>
<dbReference type="Gene3D" id="2.40.420.20">
    <property type="match status" value="1"/>
</dbReference>
<dbReference type="FunFam" id="2.40.30.170:FF:000010">
    <property type="entry name" value="Efflux RND transporter periplasmic adaptor subunit"/>
    <property type="match status" value="1"/>
</dbReference>
<dbReference type="Pfam" id="PF25989">
    <property type="entry name" value="YknX_C"/>
    <property type="match status" value="1"/>
</dbReference>
<evidence type="ECO:0000256" key="3">
    <source>
        <dbReference type="SAM" id="Phobius"/>
    </source>
</evidence>
<feature type="transmembrane region" description="Helical" evidence="3">
    <location>
        <begin position="50"/>
        <end position="68"/>
    </location>
</feature>
<protein>
    <submittedName>
        <fullName evidence="8">RND family efflux transporter, MFP subunit</fullName>
    </submittedName>
</protein>
<name>A0A1H4SNY9_9BACT</name>
<evidence type="ECO:0000313" key="9">
    <source>
        <dbReference type="Proteomes" id="UP000182409"/>
    </source>
</evidence>
<dbReference type="InterPro" id="IPR058637">
    <property type="entry name" value="YknX-like_C"/>
</dbReference>
<evidence type="ECO:0000259" key="4">
    <source>
        <dbReference type="Pfam" id="PF25876"/>
    </source>
</evidence>
<keyword evidence="3" id="KW-0472">Membrane</keyword>
<dbReference type="NCBIfam" id="TIGR01730">
    <property type="entry name" value="RND_mfp"/>
    <property type="match status" value="1"/>
</dbReference>
<feature type="domain" description="Multidrug resistance protein MdtA-like barrel-sandwich hybrid" evidence="5">
    <location>
        <begin position="117"/>
        <end position="248"/>
    </location>
</feature>
<feature type="domain" description="YknX-like C-terminal permuted SH3-like" evidence="7">
    <location>
        <begin position="347"/>
        <end position="413"/>
    </location>
</feature>
<dbReference type="Gene3D" id="2.40.30.170">
    <property type="match status" value="1"/>
</dbReference>
<evidence type="ECO:0000256" key="1">
    <source>
        <dbReference type="ARBA" id="ARBA00009477"/>
    </source>
</evidence>
<dbReference type="Proteomes" id="UP000182409">
    <property type="component" value="Unassembled WGS sequence"/>
</dbReference>
<sequence length="424" mass="45766">MSEQTITPAVDPETANDARTDVHNIHTDIVKPHDQAPSDRHIDNPGGGKTIGLLFALVVLAAVAYGIYHRHQTERSLVEKTDVDAIPTVSVTHPVSGSKADQLVLPGTVQAFVETPIYSRTNGYLRKWFFDIGSRVKKGQLLAIIETPETDQQLLQSKAELERQEANEQLAKTTSDRWQSLLAKHAVSQQEADQAKSNYIAAQAASDASRAGVKRLQELQGYERIVAPFDGTITARNTDIGDLINAGSGSASPRALFQLAQTDKMRVFASVPELYANRVHNGTEATISQDASPGDAMHGFVTRNADAIDRTTRTLNVEVDLNNPDGRLRPGSYVFAHFNLPGSGSAFTIPSNTLLFRAEGPRVAVVRGDRVHLVPVRVGHDYGDSIEVVSGVNASDAIVLDPSDSLVDGAQVHTQAATTTKGTR</sequence>
<dbReference type="InterPro" id="IPR058624">
    <property type="entry name" value="MdtA-like_HH"/>
</dbReference>
<dbReference type="RefSeq" id="WP_074655263.1">
    <property type="nucleotide sequence ID" value="NZ_FNSD01000001.1"/>
</dbReference>
<dbReference type="Gene3D" id="2.40.50.100">
    <property type="match status" value="1"/>
</dbReference>
<dbReference type="InterPro" id="IPR006143">
    <property type="entry name" value="RND_pump_MFP"/>
</dbReference>
<keyword evidence="3" id="KW-0812">Transmembrane</keyword>
<feature type="region of interest" description="Disordered" evidence="2">
    <location>
        <begin position="1"/>
        <end position="21"/>
    </location>
</feature>
<accession>A0A1H4SNY9</accession>
<proteinExistence type="inferred from homology"/>
<evidence type="ECO:0000259" key="7">
    <source>
        <dbReference type="Pfam" id="PF25989"/>
    </source>
</evidence>
<feature type="domain" description="CusB-like beta-barrel" evidence="6">
    <location>
        <begin position="269"/>
        <end position="339"/>
    </location>
</feature>
<dbReference type="PANTHER" id="PTHR30469">
    <property type="entry name" value="MULTIDRUG RESISTANCE PROTEIN MDTA"/>
    <property type="match status" value="1"/>
</dbReference>
<dbReference type="Pfam" id="PF25917">
    <property type="entry name" value="BSH_RND"/>
    <property type="match status" value="1"/>
</dbReference>
<dbReference type="AlphaFoldDB" id="A0A1H4SNY9"/>
<dbReference type="SUPFAM" id="SSF111369">
    <property type="entry name" value="HlyD-like secretion proteins"/>
    <property type="match status" value="1"/>
</dbReference>
<comment type="similarity">
    <text evidence="1">Belongs to the membrane fusion protein (MFP) (TC 8.A.1) family.</text>
</comment>
<dbReference type="OrthoDB" id="9806939at2"/>
<dbReference type="PANTHER" id="PTHR30469:SF37">
    <property type="entry name" value="RAGD PROTEIN"/>
    <property type="match status" value="1"/>
</dbReference>
<reference evidence="8 9" key="1">
    <citation type="submission" date="2016-10" db="EMBL/GenBank/DDBJ databases">
        <authorList>
            <person name="de Groot N.N."/>
        </authorList>
    </citation>
    <scope>NUCLEOTIDE SEQUENCE [LARGE SCALE GENOMIC DNA]</scope>
    <source>
        <strain evidence="8 9">AB35.6</strain>
    </source>
</reference>
<dbReference type="Gene3D" id="1.10.287.470">
    <property type="entry name" value="Helix hairpin bin"/>
    <property type="match status" value="1"/>
</dbReference>
<dbReference type="InterPro" id="IPR058792">
    <property type="entry name" value="Beta-barrel_RND_2"/>
</dbReference>
<organism evidence="8 9">
    <name type="scientific">Terriglobus roseus</name>
    <dbReference type="NCBI Taxonomy" id="392734"/>
    <lineage>
        <taxon>Bacteria</taxon>
        <taxon>Pseudomonadati</taxon>
        <taxon>Acidobacteriota</taxon>
        <taxon>Terriglobia</taxon>
        <taxon>Terriglobales</taxon>
        <taxon>Acidobacteriaceae</taxon>
        <taxon>Terriglobus</taxon>
    </lineage>
</organism>
<keyword evidence="3" id="KW-1133">Transmembrane helix</keyword>
<dbReference type="Pfam" id="PF25876">
    <property type="entry name" value="HH_MFP_RND"/>
    <property type="match status" value="1"/>
</dbReference>
<dbReference type="InterPro" id="IPR058625">
    <property type="entry name" value="MdtA-like_BSH"/>
</dbReference>
<dbReference type="GO" id="GO:1990281">
    <property type="term" value="C:efflux pump complex"/>
    <property type="evidence" value="ECO:0007669"/>
    <property type="project" value="TreeGrafter"/>
</dbReference>
<gene>
    <name evidence="8" type="ORF">SAMN05443244_3501</name>
</gene>
<feature type="domain" description="Multidrug resistance protein MdtA-like alpha-helical hairpin" evidence="4">
    <location>
        <begin position="154"/>
        <end position="214"/>
    </location>
</feature>
<evidence type="ECO:0000256" key="2">
    <source>
        <dbReference type="SAM" id="MobiDB-lite"/>
    </source>
</evidence>
<dbReference type="Pfam" id="PF25954">
    <property type="entry name" value="Beta-barrel_RND_2"/>
    <property type="match status" value="1"/>
</dbReference>
<dbReference type="GO" id="GO:0015562">
    <property type="term" value="F:efflux transmembrane transporter activity"/>
    <property type="evidence" value="ECO:0007669"/>
    <property type="project" value="TreeGrafter"/>
</dbReference>
<dbReference type="EMBL" id="FNSD01000001">
    <property type="protein sequence ID" value="SEC45561.1"/>
    <property type="molecule type" value="Genomic_DNA"/>
</dbReference>